<evidence type="ECO:0000313" key="2">
    <source>
        <dbReference type="EMBL" id="KMV18319.1"/>
    </source>
</evidence>
<feature type="transmembrane region" description="Helical" evidence="1">
    <location>
        <begin position="66"/>
        <end position="88"/>
    </location>
</feature>
<comment type="caution">
    <text evidence="2">The sequence shown here is derived from an EMBL/GenBank/DDBJ whole genome shotgun (WGS) entry which is preliminary data.</text>
</comment>
<evidence type="ECO:0000313" key="3">
    <source>
        <dbReference type="Proteomes" id="UP000037594"/>
    </source>
</evidence>
<proteinExistence type="predicted"/>
<protein>
    <submittedName>
        <fullName evidence="2">Uncharacterized protein</fullName>
    </submittedName>
</protein>
<evidence type="ECO:0000256" key="1">
    <source>
        <dbReference type="SAM" id="Phobius"/>
    </source>
</evidence>
<gene>
    <name evidence="2" type="ORF">ACT17_11850</name>
</gene>
<organism evidence="2 3">
    <name type="scientific">Mycolicibacterium conceptionense</name>
    <dbReference type="NCBI Taxonomy" id="451644"/>
    <lineage>
        <taxon>Bacteria</taxon>
        <taxon>Bacillati</taxon>
        <taxon>Actinomycetota</taxon>
        <taxon>Actinomycetes</taxon>
        <taxon>Mycobacteriales</taxon>
        <taxon>Mycobacteriaceae</taxon>
        <taxon>Mycolicibacterium</taxon>
    </lineage>
</organism>
<dbReference type="AlphaFoldDB" id="A0A0J8WYT7"/>
<dbReference type="EMBL" id="LFOD01000008">
    <property type="protein sequence ID" value="KMV18319.1"/>
    <property type="molecule type" value="Genomic_DNA"/>
</dbReference>
<dbReference type="Proteomes" id="UP000037594">
    <property type="component" value="Unassembled WGS sequence"/>
</dbReference>
<keyword evidence="1" id="KW-0812">Transmembrane</keyword>
<feature type="transmembrane region" description="Helical" evidence="1">
    <location>
        <begin position="39"/>
        <end position="60"/>
    </location>
</feature>
<keyword evidence="1" id="KW-0472">Membrane</keyword>
<dbReference type="PATRIC" id="fig|451644.5.peg.2449"/>
<reference evidence="2 3" key="1">
    <citation type="submission" date="2015-06" db="EMBL/GenBank/DDBJ databases">
        <title>Genome sequence of Mycobacterium conceptionense strain MLE.</title>
        <authorList>
            <person name="Greninger A.L."/>
            <person name="Cunningham G."/>
            <person name="Chiu C.Y."/>
            <person name="Miller S."/>
        </authorList>
    </citation>
    <scope>NUCLEOTIDE SEQUENCE [LARGE SCALE GENOMIC DNA]</scope>
    <source>
        <strain evidence="2 3">MLE</strain>
    </source>
</reference>
<sequence>MPRVPIKFGTKVNGEEVSVQVNPPGKLKKQPPAPMSRTILIRFIIALVLCVIGVMIFLGVRQFNPIMLMSMFGIIAMIGAIGGGGHLFGGNNPQGELSIECQDYAVHLREQRSNAHALGRHIHDTQTAIYPHPATLEGRCGESTQMWTTAPPGEAQISTGLNDRELAESAQTNPWGTARVGVGYRRMDPYIKPTANDAPETYEPVQAAAYMRFIRTHNVIPDCPIGVDIFAKPFIVCAGDPDKLLGVARAMVCSLADNHAPRHLQVGIITEEVQEWEWMKWLPHCRDISRRDKNGPARLHWPTVSDYARDQANLIQNSAPHSANRDNLGGKPYRVIFVDTPGHTPDVPTGITGAGLADHTFIYVRHG</sequence>
<name>A0A0J8WYT7_9MYCO</name>
<accession>A0A0J8WYT7</accession>
<keyword evidence="1" id="KW-1133">Transmembrane helix</keyword>